<dbReference type="Gene3D" id="3.40.850.10">
    <property type="entry name" value="Kinesin motor domain"/>
    <property type="match status" value="2"/>
</dbReference>
<evidence type="ECO:0000256" key="3">
    <source>
        <dbReference type="ARBA" id="ARBA00022840"/>
    </source>
</evidence>
<dbReference type="PANTHER" id="PTHR24115:SF1008">
    <property type="entry name" value="KINESIN-LIKE PROTEIN SUBITO"/>
    <property type="match status" value="1"/>
</dbReference>
<sequence>MPMATPNPSVTVRRNPHRRARPTPSTTNDPDHLSMDPSLAVKQIRPFPLHDLLEPSDEQPATPAEAIDSENLRVFIRIRPLETLRKPNKAASTIRSRPKAPSVNAIRGGQSKKMKAVCLSVNGPHSLTLVPPPSMVELKRAKTEAFEGFSFVFPPESLQREVYDRVMEPLISDFLGGKSHLLAAMGATGSGKTHTVFGTPREPGLVSLALQRLFGSNPPSRSQCIINIRCEPQAADPDNDVLQNKAVLTIADLAGAEREKRTGNQGMRLLESNAINNTSMVFGQCLRSLLEHQKNTKKPLQKHFQDSLVLTVKSGEDDYLDTSMLLRQASPYMKIKFYNVEESSNLPCLKRQPNLITKIEQPKRRKLNNSDAPVFKGGKHFDGQSIFKTEVQREQVQQVENIQDPVLSTMPTNAEFQRVEMHNAEYCVELRMRERECQIMQSFSRALWNVLKQYKQKLEESDNTIQRLEQSLTNEKARTANLEKALENLRRHSCSCHKQCLCSSSPKFIADVSSRPTVELQDEAHSESNNSVELDNAVQTIKHDPTDQSQSPELAECRYSLDGQSNISMAKEPKNSFQTLEVSLTGQHNEELSHSPRGQSNISPTEASSNNFSQENEAKELLNSLEGIEYSSYVDPGSPHSKASENSLTICGIFPEHDISMPVGQNLEIGLTSSSLHGQSNMLATNDPSSIKFSQENEAKEHLNSLEGTEDTSPVDPGSPHSKASENNLTTCGISREMDVSIPLTELVVPPRKDTGCTDKHPVTKVLLEEKPESIRPQKPRWRLLPTSAMLLEDSSLDSEDQNADPKGRRGYGKVMATVETGRTPGSISLVHMLRRNLQIL</sequence>
<feature type="coiled-coil region" evidence="6">
    <location>
        <begin position="451"/>
        <end position="492"/>
    </location>
</feature>
<proteinExistence type="inferred from homology"/>
<dbReference type="PROSITE" id="PS50067">
    <property type="entry name" value="KINESIN_MOTOR_2"/>
    <property type="match status" value="1"/>
</dbReference>
<feature type="region of interest" description="Disordered" evidence="7">
    <location>
        <begin position="87"/>
        <end position="108"/>
    </location>
</feature>
<dbReference type="Proteomes" id="UP001180020">
    <property type="component" value="Unassembled WGS sequence"/>
</dbReference>
<dbReference type="InterPro" id="IPR001752">
    <property type="entry name" value="Kinesin_motor_dom"/>
</dbReference>
<comment type="caution">
    <text evidence="9">The sequence shown here is derived from an EMBL/GenBank/DDBJ whole genome shotgun (WGS) entry which is preliminary data.</text>
</comment>
<dbReference type="Pfam" id="PF00225">
    <property type="entry name" value="Kinesin"/>
    <property type="match status" value="2"/>
</dbReference>
<feature type="region of interest" description="Disordered" evidence="7">
    <location>
        <begin position="1"/>
        <end position="36"/>
    </location>
</feature>
<dbReference type="EMBL" id="JAUJYO010000003">
    <property type="protein sequence ID" value="KAK1322143.1"/>
    <property type="molecule type" value="Genomic_DNA"/>
</dbReference>
<feature type="binding site" evidence="5">
    <location>
        <begin position="186"/>
        <end position="193"/>
    </location>
    <ligand>
        <name>ATP</name>
        <dbReference type="ChEBI" id="CHEBI:30616"/>
    </ligand>
</feature>
<keyword evidence="1" id="KW-0493">Microtubule</keyword>
<evidence type="ECO:0000259" key="8">
    <source>
        <dbReference type="PROSITE" id="PS50067"/>
    </source>
</evidence>
<dbReference type="GO" id="GO:0008017">
    <property type="term" value="F:microtubule binding"/>
    <property type="evidence" value="ECO:0007669"/>
    <property type="project" value="InterPro"/>
</dbReference>
<keyword evidence="10" id="KW-1185">Reference proteome</keyword>
<keyword evidence="6" id="KW-0175">Coiled coil</keyword>
<feature type="domain" description="Kinesin motor" evidence="8">
    <location>
        <begin position="71"/>
        <end position="214"/>
    </location>
</feature>
<dbReference type="PANTHER" id="PTHR24115">
    <property type="entry name" value="KINESIN-RELATED"/>
    <property type="match status" value="1"/>
</dbReference>
<dbReference type="GO" id="GO:0005524">
    <property type="term" value="F:ATP binding"/>
    <property type="evidence" value="ECO:0007669"/>
    <property type="project" value="UniProtKB-UniRule"/>
</dbReference>
<dbReference type="AlphaFoldDB" id="A0AAV9FBA0"/>
<dbReference type="GO" id="GO:0003777">
    <property type="term" value="F:microtubule motor activity"/>
    <property type="evidence" value="ECO:0007669"/>
    <property type="project" value="InterPro"/>
</dbReference>
<organism evidence="9 10">
    <name type="scientific">Acorus calamus</name>
    <name type="common">Sweet flag</name>
    <dbReference type="NCBI Taxonomy" id="4465"/>
    <lineage>
        <taxon>Eukaryota</taxon>
        <taxon>Viridiplantae</taxon>
        <taxon>Streptophyta</taxon>
        <taxon>Embryophyta</taxon>
        <taxon>Tracheophyta</taxon>
        <taxon>Spermatophyta</taxon>
        <taxon>Magnoliopsida</taxon>
        <taxon>Liliopsida</taxon>
        <taxon>Acoraceae</taxon>
        <taxon>Acorus</taxon>
    </lineage>
</organism>
<reference evidence="9" key="1">
    <citation type="journal article" date="2023" name="Nat. Commun.">
        <title>Diploid and tetraploid genomes of Acorus and the evolution of monocots.</title>
        <authorList>
            <person name="Ma L."/>
            <person name="Liu K.W."/>
            <person name="Li Z."/>
            <person name="Hsiao Y.Y."/>
            <person name="Qi Y."/>
            <person name="Fu T."/>
            <person name="Tang G.D."/>
            <person name="Zhang D."/>
            <person name="Sun W.H."/>
            <person name="Liu D.K."/>
            <person name="Li Y."/>
            <person name="Chen G.Z."/>
            <person name="Liu X.D."/>
            <person name="Liao X.Y."/>
            <person name="Jiang Y.T."/>
            <person name="Yu X."/>
            <person name="Hao Y."/>
            <person name="Huang J."/>
            <person name="Zhao X.W."/>
            <person name="Ke S."/>
            <person name="Chen Y.Y."/>
            <person name="Wu W.L."/>
            <person name="Hsu J.L."/>
            <person name="Lin Y.F."/>
            <person name="Huang M.D."/>
            <person name="Li C.Y."/>
            <person name="Huang L."/>
            <person name="Wang Z.W."/>
            <person name="Zhao X."/>
            <person name="Zhong W.Y."/>
            <person name="Peng D.H."/>
            <person name="Ahmad S."/>
            <person name="Lan S."/>
            <person name="Zhang J.S."/>
            <person name="Tsai W.C."/>
            <person name="Van de Peer Y."/>
            <person name="Liu Z.J."/>
        </authorList>
    </citation>
    <scope>NUCLEOTIDE SEQUENCE</scope>
    <source>
        <strain evidence="9">CP</strain>
    </source>
</reference>
<evidence type="ECO:0000256" key="7">
    <source>
        <dbReference type="SAM" id="MobiDB-lite"/>
    </source>
</evidence>
<evidence type="ECO:0000313" key="9">
    <source>
        <dbReference type="EMBL" id="KAK1322143.1"/>
    </source>
</evidence>
<keyword evidence="4 5" id="KW-0505">Motor protein</keyword>
<reference evidence="9" key="2">
    <citation type="submission" date="2023-06" db="EMBL/GenBank/DDBJ databases">
        <authorList>
            <person name="Ma L."/>
            <person name="Liu K.-W."/>
            <person name="Li Z."/>
            <person name="Hsiao Y.-Y."/>
            <person name="Qi Y."/>
            <person name="Fu T."/>
            <person name="Tang G."/>
            <person name="Zhang D."/>
            <person name="Sun W.-H."/>
            <person name="Liu D.-K."/>
            <person name="Li Y."/>
            <person name="Chen G.-Z."/>
            <person name="Liu X.-D."/>
            <person name="Liao X.-Y."/>
            <person name="Jiang Y.-T."/>
            <person name="Yu X."/>
            <person name="Hao Y."/>
            <person name="Huang J."/>
            <person name="Zhao X.-W."/>
            <person name="Ke S."/>
            <person name="Chen Y.-Y."/>
            <person name="Wu W.-L."/>
            <person name="Hsu J.-L."/>
            <person name="Lin Y.-F."/>
            <person name="Huang M.-D."/>
            <person name="Li C.-Y."/>
            <person name="Huang L."/>
            <person name="Wang Z.-W."/>
            <person name="Zhao X."/>
            <person name="Zhong W.-Y."/>
            <person name="Peng D.-H."/>
            <person name="Ahmad S."/>
            <person name="Lan S."/>
            <person name="Zhang J.-S."/>
            <person name="Tsai W.-C."/>
            <person name="Van De Peer Y."/>
            <person name="Liu Z.-J."/>
        </authorList>
    </citation>
    <scope>NUCLEOTIDE SEQUENCE</scope>
    <source>
        <strain evidence="9">CP</strain>
        <tissue evidence="9">Leaves</tissue>
    </source>
</reference>
<dbReference type="GO" id="GO:0007018">
    <property type="term" value="P:microtubule-based movement"/>
    <property type="evidence" value="ECO:0007669"/>
    <property type="project" value="InterPro"/>
</dbReference>
<dbReference type="GO" id="GO:0016887">
    <property type="term" value="F:ATP hydrolysis activity"/>
    <property type="evidence" value="ECO:0007669"/>
    <property type="project" value="TreeGrafter"/>
</dbReference>
<dbReference type="SUPFAM" id="SSF52540">
    <property type="entry name" value="P-loop containing nucleoside triphosphate hydrolases"/>
    <property type="match status" value="1"/>
</dbReference>
<feature type="region of interest" description="Disordered" evidence="7">
    <location>
        <begin position="586"/>
        <end position="614"/>
    </location>
</feature>
<evidence type="ECO:0000256" key="4">
    <source>
        <dbReference type="ARBA" id="ARBA00023175"/>
    </source>
</evidence>
<dbReference type="InterPro" id="IPR027640">
    <property type="entry name" value="Kinesin-like_fam"/>
</dbReference>
<feature type="region of interest" description="Disordered" evidence="7">
    <location>
        <begin position="701"/>
        <end position="728"/>
    </location>
</feature>
<evidence type="ECO:0000256" key="1">
    <source>
        <dbReference type="ARBA" id="ARBA00022701"/>
    </source>
</evidence>
<evidence type="ECO:0000256" key="5">
    <source>
        <dbReference type="PROSITE-ProRule" id="PRU00283"/>
    </source>
</evidence>
<name>A0AAV9FBA0_ACOCL</name>
<feature type="compositionally biased region" description="Polar residues" evidence="7">
    <location>
        <begin position="596"/>
        <end position="614"/>
    </location>
</feature>
<keyword evidence="2 5" id="KW-0547">Nucleotide-binding</keyword>
<dbReference type="GO" id="GO:0005634">
    <property type="term" value="C:nucleus"/>
    <property type="evidence" value="ECO:0007669"/>
    <property type="project" value="TreeGrafter"/>
</dbReference>
<evidence type="ECO:0000313" key="10">
    <source>
        <dbReference type="Proteomes" id="UP001180020"/>
    </source>
</evidence>
<accession>A0AAV9FBA0</accession>
<gene>
    <name evidence="9" type="ORF">QJS10_CPA03g02259</name>
</gene>
<dbReference type="SMART" id="SM00129">
    <property type="entry name" value="KISc"/>
    <property type="match status" value="1"/>
</dbReference>
<dbReference type="GO" id="GO:0005871">
    <property type="term" value="C:kinesin complex"/>
    <property type="evidence" value="ECO:0007669"/>
    <property type="project" value="TreeGrafter"/>
</dbReference>
<comment type="similarity">
    <text evidence="5">Belongs to the TRAFAC class myosin-kinesin ATPase superfamily. Kinesin family.</text>
</comment>
<protein>
    <recommendedName>
        <fullName evidence="8">Kinesin motor domain-containing protein</fullName>
    </recommendedName>
</protein>
<evidence type="ECO:0000256" key="2">
    <source>
        <dbReference type="ARBA" id="ARBA00022741"/>
    </source>
</evidence>
<feature type="compositionally biased region" description="Polar residues" evidence="7">
    <location>
        <begin position="1"/>
        <end position="12"/>
    </location>
</feature>
<dbReference type="InterPro" id="IPR036961">
    <property type="entry name" value="Kinesin_motor_dom_sf"/>
</dbReference>
<evidence type="ECO:0000256" key="6">
    <source>
        <dbReference type="SAM" id="Coils"/>
    </source>
</evidence>
<dbReference type="GO" id="GO:0005874">
    <property type="term" value="C:microtubule"/>
    <property type="evidence" value="ECO:0007669"/>
    <property type="project" value="UniProtKB-KW"/>
</dbReference>
<dbReference type="InterPro" id="IPR027417">
    <property type="entry name" value="P-loop_NTPase"/>
</dbReference>
<keyword evidence="3 5" id="KW-0067">ATP-binding</keyword>